<feature type="region of interest" description="Disordered" evidence="1">
    <location>
        <begin position="27"/>
        <end position="72"/>
    </location>
</feature>
<dbReference type="RefSeq" id="WP_142102037.1">
    <property type="nucleotide sequence ID" value="NZ_VFPH01000001.1"/>
</dbReference>
<comment type="caution">
    <text evidence="2">The sequence shown here is derived from an EMBL/GenBank/DDBJ whole genome shotgun (WGS) entry which is preliminary data.</text>
</comment>
<dbReference type="AlphaFoldDB" id="A0A543GJ26"/>
<accession>A0A543GJ26</accession>
<evidence type="ECO:0000313" key="3">
    <source>
        <dbReference type="Proteomes" id="UP000319818"/>
    </source>
</evidence>
<evidence type="ECO:0000256" key="1">
    <source>
        <dbReference type="SAM" id="MobiDB-lite"/>
    </source>
</evidence>
<dbReference type="EMBL" id="VFPH01000001">
    <property type="protein sequence ID" value="TQM46034.1"/>
    <property type="molecule type" value="Genomic_DNA"/>
</dbReference>
<reference evidence="2 3" key="1">
    <citation type="submission" date="2019-06" db="EMBL/GenBank/DDBJ databases">
        <title>Sequencing the genomes of 1000 actinobacteria strains.</title>
        <authorList>
            <person name="Klenk H.-P."/>
        </authorList>
    </citation>
    <scope>NUCLEOTIDE SEQUENCE [LARGE SCALE GENOMIC DNA]</scope>
    <source>
        <strain evidence="2 3">DSM 45511</strain>
    </source>
</reference>
<keyword evidence="3" id="KW-1185">Reference proteome</keyword>
<evidence type="ECO:0000313" key="2">
    <source>
        <dbReference type="EMBL" id="TQM46034.1"/>
    </source>
</evidence>
<sequence>MWISLVVPVAVLLATLLLQRLEAKLLRSPELGENPDHPASRSSDSLPLLTLGRLEPPPPRRPAGRPVLRATT</sequence>
<name>A0A543GJ26_9PSEU</name>
<gene>
    <name evidence="2" type="ORF">FB388_3439</name>
</gene>
<protein>
    <submittedName>
        <fullName evidence="2">Uncharacterized protein</fullName>
    </submittedName>
</protein>
<proteinExistence type="predicted"/>
<dbReference type="Proteomes" id="UP000319818">
    <property type="component" value="Unassembled WGS sequence"/>
</dbReference>
<organism evidence="2 3">
    <name type="scientific">Pseudonocardia cypriaca</name>
    <dbReference type="NCBI Taxonomy" id="882449"/>
    <lineage>
        <taxon>Bacteria</taxon>
        <taxon>Bacillati</taxon>
        <taxon>Actinomycetota</taxon>
        <taxon>Actinomycetes</taxon>
        <taxon>Pseudonocardiales</taxon>
        <taxon>Pseudonocardiaceae</taxon>
        <taxon>Pseudonocardia</taxon>
    </lineage>
</organism>